<keyword evidence="2" id="KW-1185">Reference proteome</keyword>
<accession>A0ABR2KV23</accession>
<evidence type="ECO:0000313" key="1">
    <source>
        <dbReference type="EMBL" id="KAK8893825.1"/>
    </source>
</evidence>
<evidence type="ECO:0000313" key="2">
    <source>
        <dbReference type="Proteomes" id="UP001470230"/>
    </source>
</evidence>
<protein>
    <recommendedName>
        <fullName evidence="3">Transcription factor CBF/NF-Y/archaeal histone domain-containing protein</fullName>
    </recommendedName>
</protein>
<dbReference type="SUPFAM" id="SSF47113">
    <property type="entry name" value="Histone-fold"/>
    <property type="match status" value="1"/>
</dbReference>
<sequence>MTIFQSPVDKDLLLAEKTFSNIAKEYGKSTPELRNAVRASTTLFIHYVVDFAVQRKQGSDEDKVVSLKPNDIYHAIGALGFDNIIRKLKTKQSK</sequence>
<gene>
    <name evidence="1" type="ORF">M9Y10_022254</name>
</gene>
<reference evidence="1 2" key="1">
    <citation type="submission" date="2024-04" db="EMBL/GenBank/DDBJ databases">
        <title>Tritrichomonas musculus Genome.</title>
        <authorList>
            <person name="Alves-Ferreira E."/>
            <person name="Grigg M."/>
            <person name="Lorenzi H."/>
            <person name="Galac M."/>
        </authorList>
    </citation>
    <scope>NUCLEOTIDE SEQUENCE [LARGE SCALE GENOMIC DNA]</scope>
    <source>
        <strain evidence="1 2">EAF2021</strain>
    </source>
</reference>
<dbReference type="InterPro" id="IPR009072">
    <property type="entry name" value="Histone-fold"/>
</dbReference>
<dbReference type="EMBL" id="JAPFFF010000003">
    <property type="protein sequence ID" value="KAK8893825.1"/>
    <property type="molecule type" value="Genomic_DNA"/>
</dbReference>
<name>A0ABR2KV23_9EUKA</name>
<proteinExistence type="predicted"/>
<organism evidence="1 2">
    <name type="scientific">Tritrichomonas musculus</name>
    <dbReference type="NCBI Taxonomy" id="1915356"/>
    <lineage>
        <taxon>Eukaryota</taxon>
        <taxon>Metamonada</taxon>
        <taxon>Parabasalia</taxon>
        <taxon>Tritrichomonadida</taxon>
        <taxon>Tritrichomonadidae</taxon>
        <taxon>Tritrichomonas</taxon>
    </lineage>
</organism>
<dbReference type="Gene3D" id="1.10.20.10">
    <property type="entry name" value="Histone, subunit A"/>
    <property type="match status" value="1"/>
</dbReference>
<dbReference type="Proteomes" id="UP001470230">
    <property type="component" value="Unassembled WGS sequence"/>
</dbReference>
<comment type="caution">
    <text evidence="1">The sequence shown here is derived from an EMBL/GenBank/DDBJ whole genome shotgun (WGS) entry which is preliminary data.</text>
</comment>
<evidence type="ECO:0008006" key="3">
    <source>
        <dbReference type="Google" id="ProtNLM"/>
    </source>
</evidence>